<gene>
    <name evidence="1" type="ORF">Rleg4DRAFT_1858</name>
</gene>
<organism evidence="1 2">
    <name type="scientific">Rhizobium leguminosarum bv. trifolii WSM2297</name>
    <dbReference type="NCBI Taxonomy" id="754762"/>
    <lineage>
        <taxon>Bacteria</taxon>
        <taxon>Pseudomonadati</taxon>
        <taxon>Pseudomonadota</taxon>
        <taxon>Alphaproteobacteria</taxon>
        <taxon>Hyphomicrobiales</taxon>
        <taxon>Rhizobiaceae</taxon>
        <taxon>Rhizobium/Agrobacterium group</taxon>
        <taxon>Rhizobium</taxon>
    </lineage>
</organism>
<keyword evidence="1" id="KW-0808">Transferase</keyword>
<dbReference type="Pfam" id="PF18144">
    <property type="entry name" value="SMODS"/>
    <property type="match status" value="1"/>
</dbReference>
<protein>
    <submittedName>
        <fullName evidence="1">Nucleotidyltransferase family protein</fullName>
    </submittedName>
</protein>
<dbReference type="SUPFAM" id="SSF81301">
    <property type="entry name" value="Nucleotidyltransferase"/>
    <property type="match status" value="1"/>
</dbReference>
<proteinExistence type="predicted"/>
<dbReference type="AlphaFoldDB" id="J0W516"/>
<dbReference type="Proteomes" id="UP000005732">
    <property type="component" value="Unassembled WGS sequence"/>
</dbReference>
<evidence type="ECO:0000313" key="1">
    <source>
        <dbReference type="EMBL" id="EJC80238.1"/>
    </source>
</evidence>
<dbReference type="Gene3D" id="3.30.460.10">
    <property type="entry name" value="Beta Polymerase, domain 2"/>
    <property type="match status" value="1"/>
</dbReference>
<dbReference type="OrthoDB" id="2082416at2"/>
<sequence length="259" mass="29695">MSVNSYLASRASSAVLSEDERKSINTSIAALGTRLDSWFQVDGDKLQSHFRFGSQTRGTILPRRDDQHSDVDYMVVFENGGRKPQSYLDRLKKFVEGKYSTSEVYQSSPTIVLELNHIKFELVPAQHYYGSTYQIPNGPNDWQSTSPNDFNATLEEKNKANGYLIKPTIRLAKIWNAANGYVFNTYLFEKWICDRSFWLASNQRDYLFTVFDNLQATESAAWRNERITRAKKLVAEIRENESQGYPYLAEADAKKLIPG</sequence>
<dbReference type="RefSeq" id="WP_003580763.1">
    <property type="nucleotide sequence ID" value="NZ_JH719395.1"/>
</dbReference>
<dbReference type="HOGENOM" id="CLU_094938_0_0_5"/>
<dbReference type="GO" id="GO:0016740">
    <property type="term" value="F:transferase activity"/>
    <property type="evidence" value="ECO:0007669"/>
    <property type="project" value="UniProtKB-KW"/>
</dbReference>
<reference evidence="1 2" key="1">
    <citation type="submission" date="2012-02" db="EMBL/GenBank/DDBJ databases">
        <title>Improved High-Quality Draft Sequence of Rhizobium leguminosarum bv. trifolii WSM2297.</title>
        <authorList>
            <consortium name="US DOE Joint Genome Institute"/>
            <person name="Lucas S."/>
            <person name="Han J."/>
            <person name="Lapidus A."/>
            <person name="Cheng J.-F."/>
            <person name="Goodwin L."/>
            <person name="Pitluck S."/>
            <person name="Peters L."/>
            <person name="Ovchinnikova G."/>
            <person name="Zhang X."/>
            <person name="Detter J.C."/>
            <person name="Han C."/>
            <person name="Tapia R."/>
            <person name="Land M."/>
            <person name="Hauser L."/>
            <person name="Kyrpides N."/>
            <person name="Ivanova N."/>
            <person name="Pagani I."/>
            <person name="Brau L."/>
            <person name="Yates R."/>
            <person name="O'Hara G."/>
            <person name="Rui T."/>
            <person name="Howieson J."/>
            <person name="Reeve W."/>
            <person name="Woyke T."/>
        </authorList>
    </citation>
    <scope>NUCLEOTIDE SEQUENCE [LARGE SCALE GENOMIC DNA]</scope>
    <source>
        <strain evidence="1 2">WSM2297</strain>
    </source>
</reference>
<dbReference type="EMBL" id="JH719395">
    <property type="protein sequence ID" value="EJC80238.1"/>
    <property type="molecule type" value="Genomic_DNA"/>
</dbReference>
<evidence type="ECO:0000313" key="2">
    <source>
        <dbReference type="Proteomes" id="UP000005732"/>
    </source>
</evidence>
<accession>J0W516</accession>
<name>J0W516_RHILT</name>
<dbReference type="InterPro" id="IPR043519">
    <property type="entry name" value="NT_sf"/>
</dbReference>